<dbReference type="SUPFAM" id="SSF46626">
    <property type="entry name" value="Cytochrome c"/>
    <property type="match status" value="1"/>
</dbReference>
<evidence type="ECO:0000313" key="3">
    <source>
        <dbReference type="Proteomes" id="UP000762676"/>
    </source>
</evidence>
<keyword evidence="2" id="KW-0575">Peroxidase</keyword>
<dbReference type="AlphaFoldDB" id="A0AAV4JNL7"/>
<comment type="similarity">
    <text evidence="1">Belongs to the cytochrome c family.</text>
</comment>
<dbReference type="GO" id="GO:0004601">
    <property type="term" value="F:peroxidase activity"/>
    <property type="evidence" value="ECO:0007669"/>
    <property type="project" value="UniProtKB-KW"/>
</dbReference>
<keyword evidence="3" id="KW-1185">Reference proteome</keyword>
<gene>
    <name evidence="2" type="ORF">ElyMa_001653100</name>
</gene>
<dbReference type="InterPro" id="IPR036909">
    <property type="entry name" value="Cyt_c-like_dom_sf"/>
</dbReference>
<dbReference type="EMBL" id="BMAT01003356">
    <property type="protein sequence ID" value="GFS23985.1"/>
    <property type="molecule type" value="Genomic_DNA"/>
</dbReference>
<name>A0AAV4JNL7_9GAST</name>
<dbReference type="GO" id="GO:0009055">
    <property type="term" value="F:electron transfer activity"/>
    <property type="evidence" value="ECO:0007669"/>
    <property type="project" value="InterPro"/>
</dbReference>
<keyword evidence="2" id="KW-0560">Oxidoreductase</keyword>
<comment type="caution">
    <text evidence="2">The sequence shown here is derived from an EMBL/GenBank/DDBJ whole genome shotgun (WGS) entry which is preliminary data.</text>
</comment>
<evidence type="ECO:0000313" key="2">
    <source>
        <dbReference type="EMBL" id="GFS23985.1"/>
    </source>
</evidence>
<dbReference type="GO" id="GO:0020037">
    <property type="term" value="F:heme binding"/>
    <property type="evidence" value="ECO:0007669"/>
    <property type="project" value="InterPro"/>
</dbReference>
<reference evidence="2 3" key="1">
    <citation type="journal article" date="2021" name="Elife">
        <title>Chloroplast acquisition without the gene transfer in kleptoplastic sea slugs, Plakobranchus ocellatus.</title>
        <authorList>
            <person name="Maeda T."/>
            <person name="Takahashi S."/>
            <person name="Yoshida T."/>
            <person name="Shimamura S."/>
            <person name="Takaki Y."/>
            <person name="Nagai Y."/>
            <person name="Toyoda A."/>
            <person name="Suzuki Y."/>
            <person name="Arimoto A."/>
            <person name="Ishii H."/>
            <person name="Satoh N."/>
            <person name="Nishiyama T."/>
            <person name="Hasebe M."/>
            <person name="Maruyama T."/>
            <person name="Minagawa J."/>
            <person name="Obokata J."/>
            <person name="Shigenobu S."/>
        </authorList>
    </citation>
    <scope>NUCLEOTIDE SEQUENCE [LARGE SCALE GENOMIC DNA]</scope>
</reference>
<protein>
    <submittedName>
        <fullName evidence="2">Cytochrome-c peroxidase</fullName>
    </submittedName>
</protein>
<dbReference type="Proteomes" id="UP000762676">
    <property type="component" value="Unassembled WGS sequence"/>
</dbReference>
<dbReference type="Gene3D" id="1.10.760.10">
    <property type="entry name" value="Cytochrome c-like domain"/>
    <property type="match status" value="1"/>
</dbReference>
<proteinExistence type="inferred from homology"/>
<accession>A0AAV4JNL7</accession>
<evidence type="ECO:0000256" key="1">
    <source>
        <dbReference type="ARBA" id="ARBA00006488"/>
    </source>
</evidence>
<sequence length="58" mass="6385">METLEEVVSHFNNGGIDVSNKTDLMQPLGLNDEEQGAIVAFLKTLTDESFTANEAFRP</sequence>
<organism evidence="2 3">
    <name type="scientific">Elysia marginata</name>
    <dbReference type="NCBI Taxonomy" id="1093978"/>
    <lineage>
        <taxon>Eukaryota</taxon>
        <taxon>Metazoa</taxon>
        <taxon>Spiralia</taxon>
        <taxon>Lophotrochozoa</taxon>
        <taxon>Mollusca</taxon>
        <taxon>Gastropoda</taxon>
        <taxon>Heterobranchia</taxon>
        <taxon>Euthyneura</taxon>
        <taxon>Panpulmonata</taxon>
        <taxon>Sacoglossa</taxon>
        <taxon>Placobranchoidea</taxon>
        <taxon>Plakobranchidae</taxon>
        <taxon>Elysia</taxon>
    </lineage>
</organism>